<name>A0ABX4ZUA2_9PAST</name>
<gene>
    <name evidence="2" type="ORF">C3Z13_03260</name>
</gene>
<sequence>MVIRVYHIISLIMYYIEVIMGFLGTIFSTITNKWTDTATYLEATDCRGEGHRVRIMKEDGKFRIYPNYQLLNLLKKDPEIIMQFSVNGSILNAMNFNMVIKGDYLESKFASALLFDFERVLYKHGVIQIGLNGISAGMYNSKGYF</sequence>
<organism evidence="2 3">
    <name type="scientific">Avibacterium endocarditidis</name>
    <dbReference type="NCBI Taxonomy" id="380674"/>
    <lineage>
        <taxon>Bacteria</taxon>
        <taxon>Pseudomonadati</taxon>
        <taxon>Pseudomonadota</taxon>
        <taxon>Gammaproteobacteria</taxon>
        <taxon>Pasteurellales</taxon>
        <taxon>Pasteurellaceae</taxon>
        <taxon>Avibacterium</taxon>
    </lineage>
</organism>
<keyword evidence="1" id="KW-0472">Membrane</keyword>
<accession>A0ABX4ZUA2</accession>
<keyword evidence="1" id="KW-1133">Transmembrane helix</keyword>
<evidence type="ECO:0000256" key="1">
    <source>
        <dbReference type="SAM" id="Phobius"/>
    </source>
</evidence>
<dbReference type="EMBL" id="PQVI01000034">
    <property type="protein sequence ID" value="POY42775.1"/>
    <property type="molecule type" value="Genomic_DNA"/>
</dbReference>
<reference evidence="2 3" key="1">
    <citation type="submission" date="2018-02" db="EMBL/GenBank/DDBJ databases">
        <title>Classification genera of Pasteurellaceae by whole genome sequence comparison.</title>
        <authorList>
            <person name="Christensen H."/>
        </authorList>
    </citation>
    <scope>NUCLEOTIDE SEQUENCE [LARGE SCALE GENOMIC DNA]</scope>
    <source>
        <strain evidence="2 3">20186H4H1</strain>
    </source>
</reference>
<evidence type="ECO:0000313" key="3">
    <source>
        <dbReference type="Proteomes" id="UP000237229"/>
    </source>
</evidence>
<feature type="transmembrane region" description="Helical" evidence="1">
    <location>
        <begin position="6"/>
        <end position="27"/>
    </location>
</feature>
<protein>
    <submittedName>
        <fullName evidence="2">Uncharacterized protein</fullName>
    </submittedName>
</protein>
<evidence type="ECO:0000313" key="2">
    <source>
        <dbReference type="EMBL" id="POY42775.1"/>
    </source>
</evidence>
<dbReference type="Proteomes" id="UP000237229">
    <property type="component" value="Unassembled WGS sequence"/>
</dbReference>
<keyword evidence="3" id="KW-1185">Reference proteome</keyword>
<comment type="caution">
    <text evidence="2">The sequence shown here is derived from an EMBL/GenBank/DDBJ whole genome shotgun (WGS) entry which is preliminary data.</text>
</comment>
<proteinExistence type="predicted"/>
<keyword evidence="1" id="KW-0812">Transmembrane</keyword>